<dbReference type="EMBL" id="BART01002421">
    <property type="protein sequence ID" value="GAG61496.1"/>
    <property type="molecule type" value="Genomic_DNA"/>
</dbReference>
<keyword evidence="1" id="KW-1133">Transmembrane helix</keyword>
<feature type="transmembrane region" description="Helical" evidence="1">
    <location>
        <begin position="48"/>
        <end position="67"/>
    </location>
</feature>
<keyword evidence="1" id="KW-0472">Membrane</keyword>
<feature type="transmembrane region" description="Helical" evidence="1">
    <location>
        <begin position="21"/>
        <end position="42"/>
    </location>
</feature>
<proteinExistence type="predicted"/>
<keyword evidence="1" id="KW-0812">Transmembrane</keyword>
<gene>
    <name evidence="2" type="ORF">S01H4_07415</name>
</gene>
<protein>
    <submittedName>
        <fullName evidence="2">Uncharacterized protein</fullName>
    </submittedName>
</protein>
<name>X1ANQ6_9ZZZZ</name>
<reference evidence="2" key="1">
    <citation type="journal article" date="2014" name="Front. Microbiol.">
        <title>High frequency of phylogenetically diverse reductive dehalogenase-homologous genes in deep subseafloor sedimentary metagenomes.</title>
        <authorList>
            <person name="Kawai M."/>
            <person name="Futagami T."/>
            <person name="Toyoda A."/>
            <person name="Takaki Y."/>
            <person name="Nishi S."/>
            <person name="Hori S."/>
            <person name="Arai W."/>
            <person name="Tsubouchi T."/>
            <person name="Morono Y."/>
            <person name="Uchiyama I."/>
            <person name="Ito T."/>
            <person name="Fujiyama A."/>
            <person name="Inagaki F."/>
            <person name="Takami H."/>
        </authorList>
    </citation>
    <scope>NUCLEOTIDE SEQUENCE</scope>
    <source>
        <strain evidence="2">Expedition CK06-06</strain>
    </source>
</reference>
<accession>X1ANQ6</accession>
<organism evidence="2">
    <name type="scientific">marine sediment metagenome</name>
    <dbReference type="NCBI Taxonomy" id="412755"/>
    <lineage>
        <taxon>unclassified sequences</taxon>
        <taxon>metagenomes</taxon>
        <taxon>ecological metagenomes</taxon>
    </lineage>
</organism>
<sequence>MCVKKEEKTWESFRRTLVKTLSYRVIHYIIHLLEAYLVIGFYPKYGHMGPILIVALMQVICTIHYVLHERIFARVKWGYKMKEDDKATRS</sequence>
<dbReference type="AlphaFoldDB" id="X1ANQ6"/>
<comment type="caution">
    <text evidence="2">The sequence shown here is derived from an EMBL/GenBank/DDBJ whole genome shotgun (WGS) entry which is preliminary data.</text>
</comment>
<evidence type="ECO:0000256" key="1">
    <source>
        <dbReference type="SAM" id="Phobius"/>
    </source>
</evidence>
<evidence type="ECO:0000313" key="2">
    <source>
        <dbReference type="EMBL" id="GAG61496.1"/>
    </source>
</evidence>